<name>A0AAW2MJE2_9LAMI</name>
<comment type="caution">
    <text evidence="2">The sequence shown here is derived from an EMBL/GenBank/DDBJ whole genome shotgun (WGS) entry which is preliminary data.</text>
</comment>
<sequence length="193" mass="21563">MLDYFEFKEDYQPYSDLAIFPSLSIECWHLNALGKIGSRLGTPIVMNSLTMKMERVSYARILVEVNASKKLVDQVEFILSNGVARKQPVVYEFTHKLYSTCNRFGHLKDSCQSPAIVAANAPASAVKTVAPKKVPPTEWTMMQRHPKNNPMHQQPAKVEQQPNIPAADNDEQGRSGPSEPKLSIIVAVQNMPP</sequence>
<evidence type="ECO:0000256" key="1">
    <source>
        <dbReference type="SAM" id="MobiDB-lite"/>
    </source>
</evidence>
<proteinExistence type="predicted"/>
<evidence type="ECO:0000313" key="2">
    <source>
        <dbReference type="EMBL" id="KAL0331622.1"/>
    </source>
</evidence>
<accession>A0AAW2MJE2</accession>
<reference evidence="2" key="1">
    <citation type="submission" date="2020-06" db="EMBL/GenBank/DDBJ databases">
        <authorList>
            <person name="Li T."/>
            <person name="Hu X."/>
            <person name="Zhang T."/>
            <person name="Song X."/>
            <person name="Zhang H."/>
            <person name="Dai N."/>
            <person name="Sheng W."/>
            <person name="Hou X."/>
            <person name="Wei L."/>
        </authorList>
    </citation>
    <scope>NUCLEOTIDE SEQUENCE</scope>
    <source>
        <strain evidence="2">G01</strain>
        <tissue evidence="2">Leaf</tissue>
    </source>
</reference>
<protein>
    <recommendedName>
        <fullName evidence="3">DUF4283 domain-containing protein</fullName>
    </recommendedName>
</protein>
<organism evidence="2">
    <name type="scientific">Sesamum angustifolium</name>
    <dbReference type="NCBI Taxonomy" id="2727405"/>
    <lineage>
        <taxon>Eukaryota</taxon>
        <taxon>Viridiplantae</taxon>
        <taxon>Streptophyta</taxon>
        <taxon>Embryophyta</taxon>
        <taxon>Tracheophyta</taxon>
        <taxon>Spermatophyta</taxon>
        <taxon>Magnoliopsida</taxon>
        <taxon>eudicotyledons</taxon>
        <taxon>Gunneridae</taxon>
        <taxon>Pentapetalae</taxon>
        <taxon>asterids</taxon>
        <taxon>lamiids</taxon>
        <taxon>Lamiales</taxon>
        <taxon>Pedaliaceae</taxon>
        <taxon>Sesamum</taxon>
    </lineage>
</organism>
<gene>
    <name evidence="2" type="ORF">Sangu_1707700</name>
</gene>
<dbReference type="EMBL" id="JACGWK010000010">
    <property type="protein sequence ID" value="KAL0331622.1"/>
    <property type="molecule type" value="Genomic_DNA"/>
</dbReference>
<dbReference type="AlphaFoldDB" id="A0AAW2MJE2"/>
<dbReference type="PANTHER" id="PTHR31286">
    <property type="entry name" value="GLYCINE-RICH CELL WALL STRUCTURAL PROTEIN 1.8-LIKE"/>
    <property type="match status" value="1"/>
</dbReference>
<feature type="region of interest" description="Disordered" evidence="1">
    <location>
        <begin position="140"/>
        <end position="193"/>
    </location>
</feature>
<dbReference type="InterPro" id="IPR040256">
    <property type="entry name" value="At4g02000-like"/>
</dbReference>
<dbReference type="PANTHER" id="PTHR31286:SF180">
    <property type="entry name" value="OS10G0362600 PROTEIN"/>
    <property type="match status" value="1"/>
</dbReference>
<reference evidence="2" key="2">
    <citation type="journal article" date="2024" name="Plant">
        <title>Genomic evolution and insights into agronomic trait innovations of Sesamum species.</title>
        <authorList>
            <person name="Miao H."/>
            <person name="Wang L."/>
            <person name="Qu L."/>
            <person name="Liu H."/>
            <person name="Sun Y."/>
            <person name="Le M."/>
            <person name="Wang Q."/>
            <person name="Wei S."/>
            <person name="Zheng Y."/>
            <person name="Lin W."/>
            <person name="Duan Y."/>
            <person name="Cao H."/>
            <person name="Xiong S."/>
            <person name="Wang X."/>
            <person name="Wei L."/>
            <person name="Li C."/>
            <person name="Ma Q."/>
            <person name="Ju M."/>
            <person name="Zhao R."/>
            <person name="Li G."/>
            <person name="Mu C."/>
            <person name="Tian Q."/>
            <person name="Mei H."/>
            <person name="Zhang T."/>
            <person name="Gao T."/>
            <person name="Zhang H."/>
        </authorList>
    </citation>
    <scope>NUCLEOTIDE SEQUENCE</scope>
    <source>
        <strain evidence="2">G01</strain>
    </source>
</reference>
<evidence type="ECO:0008006" key="3">
    <source>
        <dbReference type="Google" id="ProtNLM"/>
    </source>
</evidence>